<dbReference type="InterPro" id="IPR036704">
    <property type="entry name" value="RraA/RraA-like_sf"/>
</dbReference>
<gene>
    <name evidence="5" type="ORF">GCM10023144_04410</name>
</gene>
<proteinExistence type="predicted"/>
<dbReference type="SUPFAM" id="SSF89562">
    <property type="entry name" value="RraA-like"/>
    <property type="match status" value="1"/>
</dbReference>
<evidence type="ECO:0000256" key="1">
    <source>
        <dbReference type="ARBA" id="ARBA00001968"/>
    </source>
</evidence>
<dbReference type="PANTHER" id="PTHR33254">
    <property type="entry name" value="4-HYDROXY-4-METHYL-2-OXOGLUTARATE ALDOLASE 3-RELATED"/>
    <property type="match status" value="1"/>
</dbReference>
<dbReference type="PANTHER" id="PTHR33254:SF4">
    <property type="entry name" value="4-HYDROXY-4-METHYL-2-OXOGLUTARATE ALDOLASE 3-RELATED"/>
    <property type="match status" value="1"/>
</dbReference>
<dbReference type="EMBL" id="BAABFO010000001">
    <property type="protein sequence ID" value="GAA4323516.1"/>
    <property type="molecule type" value="Genomic_DNA"/>
</dbReference>
<organism evidence="5 6">
    <name type="scientific">Pigmentiphaga soli</name>
    <dbReference type="NCBI Taxonomy" id="1007095"/>
    <lineage>
        <taxon>Bacteria</taxon>
        <taxon>Pseudomonadati</taxon>
        <taxon>Pseudomonadota</taxon>
        <taxon>Betaproteobacteria</taxon>
        <taxon>Burkholderiales</taxon>
        <taxon>Alcaligenaceae</taxon>
        <taxon>Pigmentiphaga</taxon>
    </lineage>
</organism>
<comment type="caution">
    <text evidence="5">The sequence shown here is derived from an EMBL/GenBank/DDBJ whole genome shotgun (WGS) entry which is preliminary data.</text>
</comment>
<protein>
    <recommendedName>
        <fullName evidence="2">Putative 4-hydroxy-4-methyl-2-oxoglutarate aldolase</fullName>
    </recommendedName>
    <alternativeName>
        <fullName evidence="3">Regulator of ribonuclease activity homolog</fullName>
    </alternativeName>
    <alternativeName>
        <fullName evidence="4">RraA-like protein</fullName>
    </alternativeName>
</protein>
<dbReference type="Proteomes" id="UP001501671">
    <property type="component" value="Unassembled WGS sequence"/>
</dbReference>
<evidence type="ECO:0000256" key="3">
    <source>
        <dbReference type="ARBA" id="ARBA00029596"/>
    </source>
</evidence>
<comment type="cofactor">
    <cofactor evidence="1">
        <name>a divalent metal cation</name>
        <dbReference type="ChEBI" id="CHEBI:60240"/>
    </cofactor>
</comment>
<evidence type="ECO:0000313" key="6">
    <source>
        <dbReference type="Proteomes" id="UP001501671"/>
    </source>
</evidence>
<dbReference type="Gene3D" id="3.50.30.40">
    <property type="entry name" value="Ribonuclease E inhibitor RraA/RraA-like"/>
    <property type="match status" value="1"/>
</dbReference>
<evidence type="ECO:0000256" key="4">
    <source>
        <dbReference type="ARBA" id="ARBA00030169"/>
    </source>
</evidence>
<dbReference type="InterPro" id="IPR005493">
    <property type="entry name" value="RraA/RraA-like"/>
</dbReference>
<keyword evidence="6" id="KW-1185">Reference proteome</keyword>
<dbReference type="RefSeq" id="WP_345245852.1">
    <property type="nucleotide sequence ID" value="NZ_BAABFO010000001.1"/>
</dbReference>
<reference evidence="6" key="1">
    <citation type="journal article" date="2019" name="Int. J. Syst. Evol. Microbiol.">
        <title>The Global Catalogue of Microorganisms (GCM) 10K type strain sequencing project: providing services to taxonomists for standard genome sequencing and annotation.</title>
        <authorList>
            <consortium name="The Broad Institute Genomics Platform"/>
            <consortium name="The Broad Institute Genome Sequencing Center for Infectious Disease"/>
            <person name="Wu L."/>
            <person name="Ma J."/>
        </authorList>
    </citation>
    <scope>NUCLEOTIDE SEQUENCE [LARGE SCALE GENOMIC DNA]</scope>
    <source>
        <strain evidence="6">JCM 17666</strain>
    </source>
</reference>
<evidence type="ECO:0000313" key="5">
    <source>
        <dbReference type="EMBL" id="GAA4323516.1"/>
    </source>
</evidence>
<sequence>MEDKISTESRLAGHPTSAISDALDELGLPGALSGLSAQREGIGRVCGRALPVKFRRMADDPGAYRFGGGVGKPLEMVLKTMKGGDVVVMDLDGTRTASAWGGLASRLAQRRGVRATIMWGTCRDLEEIRAIGYPVWAVGVCPRRSRNEFTFGSINEPISINGVSIRPRDYIVADESGVVCVPRDRAEEVLALLQKIEAQERLLEQQVREDAVSSWDEV</sequence>
<accession>A0ABP8GFZ6</accession>
<evidence type="ECO:0000256" key="2">
    <source>
        <dbReference type="ARBA" id="ARBA00016549"/>
    </source>
</evidence>
<dbReference type="CDD" id="cd16841">
    <property type="entry name" value="RraA_family"/>
    <property type="match status" value="1"/>
</dbReference>
<dbReference type="Pfam" id="PF03737">
    <property type="entry name" value="RraA-like"/>
    <property type="match status" value="1"/>
</dbReference>
<name>A0ABP8GFZ6_9BURK</name>